<keyword evidence="1" id="KW-1133">Transmembrane helix</keyword>
<keyword evidence="1" id="KW-0472">Membrane</keyword>
<feature type="transmembrane region" description="Helical" evidence="1">
    <location>
        <begin position="172"/>
        <end position="191"/>
    </location>
</feature>
<dbReference type="Proteomes" id="UP000638014">
    <property type="component" value="Unassembled WGS sequence"/>
</dbReference>
<organism evidence="2 3">
    <name type="scientific">Neiella litorisoli</name>
    <dbReference type="NCBI Taxonomy" id="2771431"/>
    <lineage>
        <taxon>Bacteria</taxon>
        <taxon>Pseudomonadati</taxon>
        <taxon>Pseudomonadota</taxon>
        <taxon>Gammaproteobacteria</taxon>
        <taxon>Alteromonadales</taxon>
        <taxon>Echinimonadaceae</taxon>
        <taxon>Neiella</taxon>
    </lineage>
</organism>
<reference evidence="2" key="1">
    <citation type="submission" date="2020-09" db="EMBL/GenBank/DDBJ databases">
        <title>A novel bacterium of genus Neiella, isolated from South China Sea.</title>
        <authorList>
            <person name="Huang H."/>
            <person name="Mo K."/>
            <person name="Hu Y."/>
        </authorList>
    </citation>
    <scope>NUCLEOTIDE SEQUENCE</scope>
    <source>
        <strain evidence="2">HB171785</strain>
    </source>
</reference>
<dbReference type="RefSeq" id="WP_191144073.1">
    <property type="nucleotide sequence ID" value="NZ_JACXAF010000006.1"/>
</dbReference>
<protein>
    <submittedName>
        <fullName evidence="2">Uncharacterized protein</fullName>
    </submittedName>
</protein>
<gene>
    <name evidence="2" type="ORF">IC617_05950</name>
</gene>
<feature type="transmembrane region" description="Helical" evidence="1">
    <location>
        <begin position="57"/>
        <end position="76"/>
    </location>
</feature>
<dbReference type="EMBL" id="JACXAF010000006">
    <property type="protein sequence ID" value="MBD1388966.1"/>
    <property type="molecule type" value="Genomic_DNA"/>
</dbReference>
<dbReference type="AlphaFoldDB" id="A0A8J6UFM7"/>
<evidence type="ECO:0000313" key="3">
    <source>
        <dbReference type="Proteomes" id="UP000638014"/>
    </source>
</evidence>
<sequence length="214" mass="23241">MSRSTDPQIAINAMRSRLTVVGFNIAIVSFQIAQLPRFKGGVTIAGFDHSVHLSADLALLLALALSLLSLVAFIASSSISTSGSCDHWSFIAGDLLMYAGLANAATAFFAPLHESFVLASQGAQLEQIDVSVFGVVIHLLGGFVWLVSIYVGPIVSLARSPFGKRCNQIMSFAYVVSLMAMFWFYHLTFSIEASSQVLPSLSSYFLQFMQPLFW</sequence>
<accession>A0A8J6UFM7</accession>
<proteinExistence type="predicted"/>
<feature type="transmembrane region" description="Helical" evidence="1">
    <location>
        <begin position="88"/>
        <end position="110"/>
    </location>
</feature>
<evidence type="ECO:0000256" key="1">
    <source>
        <dbReference type="SAM" id="Phobius"/>
    </source>
</evidence>
<comment type="caution">
    <text evidence="2">The sequence shown here is derived from an EMBL/GenBank/DDBJ whole genome shotgun (WGS) entry which is preliminary data.</text>
</comment>
<name>A0A8J6UFM7_9GAMM</name>
<feature type="transmembrane region" description="Helical" evidence="1">
    <location>
        <begin position="130"/>
        <end position="151"/>
    </location>
</feature>
<feature type="transmembrane region" description="Helical" evidence="1">
    <location>
        <begin position="20"/>
        <end position="37"/>
    </location>
</feature>
<keyword evidence="1" id="KW-0812">Transmembrane</keyword>
<evidence type="ECO:0000313" key="2">
    <source>
        <dbReference type="EMBL" id="MBD1388966.1"/>
    </source>
</evidence>
<keyword evidence="3" id="KW-1185">Reference proteome</keyword>